<protein>
    <recommendedName>
        <fullName evidence="16">Fatty acid hydroxylase domain-containing protein</fullName>
    </recommendedName>
</protein>
<keyword evidence="6" id="KW-0256">Endoplasmic reticulum</keyword>
<sequence length="266" mass="29824">MSGTLRNSTIRSGRSFDLGKMNLRQLWVAYLTYPTILLYFALALASLILAARNFAGWGATCASILAVVLIYPVVWYLLHRYVLHGQYLYKSRWTAAFWKRIHFDHHQDPHLLDVLFGAPSTTLPTIAVITLPVGWMIGGPGAAATAFGTGVVITCVYEFFHCIQHLNYKPKAAWIQRMKARHVLHHFHDEDGNFGITSYVVDRALGTYYVDARARTRSPSVFNLGYNVDEAKRYPWVMRLTGSAPKDRPDGARGDSDAPRGAGKHA</sequence>
<evidence type="ECO:0000256" key="14">
    <source>
        <dbReference type="SAM" id="MobiDB-lite"/>
    </source>
</evidence>
<evidence type="ECO:0000313" key="17">
    <source>
        <dbReference type="EMBL" id="GEN58820.1"/>
    </source>
</evidence>
<dbReference type="STRING" id="1120919.GCA_000429165_00724"/>
<dbReference type="OrthoDB" id="5291370at2"/>
<dbReference type="GO" id="GO:0006633">
    <property type="term" value="P:fatty acid biosynthetic process"/>
    <property type="evidence" value="ECO:0007669"/>
    <property type="project" value="UniProtKB-KW"/>
</dbReference>
<evidence type="ECO:0000256" key="5">
    <source>
        <dbReference type="ARBA" id="ARBA00022723"/>
    </source>
</evidence>
<dbReference type="GO" id="GO:0016020">
    <property type="term" value="C:membrane"/>
    <property type="evidence" value="ECO:0007669"/>
    <property type="project" value="InterPro"/>
</dbReference>
<comment type="subcellular location">
    <subcellularLocation>
        <location evidence="2">Endoplasmic reticulum membrane</location>
        <topology evidence="2">Multi-pass membrane protein</topology>
    </subcellularLocation>
</comment>
<evidence type="ECO:0000256" key="2">
    <source>
        <dbReference type="ARBA" id="ARBA00004477"/>
    </source>
</evidence>
<keyword evidence="5" id="KW-0479">Metal-binding</keyword>
<evidence type="ECO:0000313" key="18">
    <source>
        <dbReference type="Proteomes" id="UP000321635"/>
    </source>
</evidence>
<comment type="cofactor">
    <cofactor evidence="1">
        <name>Zn(2+)</name>
        <dbReference type="ChEBI" id="CHEBI:29105"/>
    </cofactor>
</comment>
<dbReference type="GO" id="GO:0005506">
    <property type="term" value="F:iron ion binding"/>
    <property type="evidence" value="ECO:0007669"/>
    <property type="project" value="InterPro"/>
</dbReference>
<dbReference type="Proteomes" id="UP000321635">
    <property type="component" value="Unassembled WGS sequence"/>
</dbReference>
<evidence type="ECO:0000256" key="12">
    <source>
        <dbReference type="ARBA" id="ARBA00023136"/>
    </source>
</evidence>
<feature type="domain" description="Fatty acid hydroxylase" evidence="16">
    <location>
        <begin position="65"/>
        <end position="207"/>
    </location>
</feature>
<keyword evidence="7" id="KW-0276">Fatty acid metabolism</keyword>
<keyword evidence="9 15" id="KW-1133">Transmembrane helix</keyword>
<dbReference type="GO" id="GO:0080132">
    <property type="term" value="F:fatty acid 2-hydroxylase activity"/>
    <property type="evidence" value="ECO:0007669"/>
    <property type="project" value="InterPro"/>
</dbReference>
<evidence type="ECO:0000256" key="4">
    <source>
        <dbReference type="ARBA" id="ARBA00022692"/>
    </source>
</evidence>
<feature type="region of interest" description="Disordered" evidence="14">
    <location>
        <begin position="242"/>
        <end position="266"/>
    </location>
</feature>
<evidence type="ECO:0000259" key="16">
    <source>
        <dbReference type="Pfam" id="PF04116"/>
    </source>
</evidence>
<evidence type="ECO:0000256" key="13">
    <source>
        <dbReference type="ARBA" id="ARBA00023160"/>
    </source>
</evidence>
<evidence type="ECO:0000256" key="11">
    <source>
        <dbReference type="ARBA" id="ARBA00023098"/>
    </source>
</evidence>
<name>A0A511X7A0_9PROT</name>
<keyword evidence="12 15" id="KW-0472">Membrane</keyword>
<keyword evidence="10" id="KW-0560">Oxidoreductase</keyword>
<evidence type="ECO:0000256" key="6">
    <source>
        <dbReference type="ARBA" id="ARBA00022824"/>
    </source>
</evidence>
<dbReference type="EMBL" id="BJYF01000003">
    <property type="protein sequence ID" value="GEN58820.1"/>
    <property type="molecule type" value="Genomic_DNA"/>
</dbReference>
<reference evidence="17 18" key="1">
    <citation type="submission" date="2019-07" db="EMBL/GenBank/DDBJ databases">
        <title>Whole genome shotgun sequence of Acetobacter nitrogenifigens NBRC 105050.</title>
        <authorList>
            <person name="Hosoyama A."/>
            <person name="Uohara A."/>
            <person name="Ohji S."/>
            <person name="Ichikawa N."/>
        </authorList>
    </citation>
    <scope>NUCLEOTIDE SEQUENCE [LARGE SCALE GENOMIC DNA]</scope>
    <source>
        <strain evidence="17 18">NBRC 105050</strain>
    </source>
</reference>
<dbReference type="PANTHER" id="PTHR12863:SF1">
    <property type="entry name" value="FATTY ACID 2-HYDROXYLASE"/>
    <property type="match status" value="1"/>
</dbReference>
<keyword evidence="11" id="KW-0443">Lipid metabolism</keyword>
<evidence type="ECO:0000256" key="8">
    <source>
        <dbReference type="ARBA" id="ARBA00022833"/>
    </source>
</evidence>
<evidence type="ECO:0000256" key="1">
    <source>
        <dbReference type="ARBA" id="ARBA00001947"/>
    </source>
</evidence>
<gene>
    <name evidence="17" type="ORF">ANI02nite_07040</name>
</gene>
<keyword evidence="8" id="KW-0862">Zinc</keyword>
<keyword evidence="18" id="KW-1185">Reference proteome</keyword>
<keyword evidence="3" id="KW-0444">Lipid biosynthesis</keyword>
<dbReference type="PANTHER" id="PTHR12863">
    <property type="entry name" value="FATTY ACID HYDROXYLASE"/>
    <property type="match status" value="1"/>
</dbReference>
<evidence type="ECO:0000256" key="10">
    <source>
        <dbReference type="ARBA" id="ARBA00023002"/>
    </source>
</evidence>
<comment type="caution">
    <text evidence="17">The sequence shown here is derived from an EMBL/GenBank/DDBJ whole genome shotgun (WGS) entry which is preliminary data.</text>
</comment>
<dbReference type="AlphaFoldDB" id="A0A511X7A0"/>
<dbReference type="InterPro" id="IPR014430">
    <property type="entry name" value="Scs7"/>
</dbReference>
<proteinExistence type="predicted"/>
<evidence type="ECO:0000256" key="15">
    <source>
        <dbReference type="SAM" id="Phobius"/>
    </source>
</evidence>
<dbReference type="Pfam" id="PF04116">
    <property type="entry name" value="FA_hydroxylase"/>
    <property type="match status" value="1"/>
</dbReference>
<feature type="transmembrane region" description="Helical" evidence="15">
    <location>
        <begin position="27"/>
        <end position="51"/>
    </location>
</feature>
<evidence type="ECO:0000256" key="7">
    <source>
        <dbReference type="ARBA" id="ARBA00022832"/>
    </source>
</evidence>
<keyword evidence="13" id="KW-0275">Fatty acid biosynthesis</keyword>
<dbReference type="InterPro" id="IPR006694">
    <property type="entry name" value="Fatty_acid_hydroxylase"/>
</dbReference>
<organism evidence="17 18">
    <name type="scientific">Acetobacter nitrogenifigens DSM 23921 = NBRC 105050</name>
    <dbReference type="NCBI Taxonomy" id="1120919"/>
    <lineage>
        <taxon>Bacteria</taxon>
        <taxon>Pseudomonadati</taxon>
        <taxon>Pseudomonadota</taxon>
        <taxon>Alphaproteobacteria</taxon>
        <taxon>Acetobacterales</taxon>
        <taxon>Acetobacteraceae</taxon>
        <taxon>Acetobacter</taxon>
    </lineage>
</organism>
<evidence type="ECO:0000256" key="3">
    <source>
        <dbReference type="ARBA" id="ARBA00022516"/>
    </source>
</evidence>
<feature type="compositionally biased region" description="Basic and acidic residues" evidence="14">
    <location>
        <begin position="245"/>
        <end position="258"/>
    </location>
</feature>
<keyword evidence="4 15" id="KW-0812">Transmembrane</keyword>
<accession>A0A511X7A0</accession>
<feature type="transmembrane region" description="Helical" evidence="15">
    <location>
        <begin position="57"/>
        <end position="78"/>
    </location>
</feature>
<evidence type="ECO:0000256" key="9">
    <source>
        <dbReference type="ARBA" id="ARBA00022989"/>
    </source>
</evidence>
<dbReference type="RefSeq" id="WP_026396896.1">
    <property type="nucleotide sequence ID" value="NZ_AUBI01000002.1"/>
</dbReference>